<proteinExistence type="predicted"/>
<dbReference type="Pfam" id="PF00480">
    <property type="entry name" value="ROK"/>
    <property type="match status" value="1"/>
</dbReference>
<organism evidence="2 3">
    <name type="scientific">Aphanomyces astaci</name>
    <name type="common">Crayfish plague agent</name>
    <dbReference type="NCBI Taxonomy" id="112090"/>
    <lineage>
        <taxon>Eukaryota</taxon>
        <taxon>Sar</taxon>
        <taxon>Stramenopiles</taxon>
        <taxon>Oomycota</taxon>
        <taxon>Saprolegniomycetes</taxon>
        <taxon>Saprolegniales</taxon>
        <taxon>Verrucalvaceae</taxon>
        <taxon>Aphanomyces</taxon>
    </lineage>
</organism>
<dbReference type="PANTHER" id="PTHR18964">
    <property type="entry name" value="ROK (REPRESSOR, ORF, KINASE) FAMILY"/>
    <property type="match status" value="1"/>
</dbReference>
<dbReference type="InterPro" id="IPR000600">
    <property type="entry name" value="ROK"/>
</dbReference>
<dbReference type="GO" id="GO:0008761">
    <property type="term" value="F:UDP-N-acetylglucosamine 2-epimerase activity"/>
    <property type="evidence" value="ECO:0007669"/>
    <property type="project" value="TreeGrafter"/>
</dbReference>
<feature type="compositionally biased region" description="Low complexity" evidence="1">
    <location>
        <begin position="1"/>
        <end position="14"/>
    </location>
</feature>
<dbReference type="AlphaFoldDB" id="A0A6A5AEV4"/>
<sequence>MATTTTSSVPATPSEIATTREASSLSISPAPITIMRHYIGVDIGGTSVKCGVVSSEGVLLSRSQRKIEDDRSSDVVVGLCIAIVKECVEEAGISWSHIAGLGVGCPGQASNGVLVAAANFETWKDVALERLLNESLHIPCTLVNDADAAVAAEHWVGTASKVKNFIMLTLGTGIGFGVVNDNAILAGGTGMIEGGHVIVVPNGRACGCTQKGCLERYSSATALIQQAKLKATDKSLNTKLSDLKIDEITAKQVFETAATGDSVAKELIAEAADYLGFACVNFCRILDPELIVLSGGLAENGEYFIQAIRDAYTKYTWTKLPNPVRIEKASVGYDSGIIGAAAFAFKKKAEV</sequence>
<dbReference type="VEuPathDB" id="FungiDB:H257_11485"/>
<comment type="caution">
    <text evidence="2">The sequence shown here is derived from an EMBL/GenBank/DDBJ whole genome shotgun (WGS) entry which is preliminary data.</text>
</comment>
<evidence type="ECO:0000313" key="3">
    <source>
        <dbReference type="Proteomes" id="UP000469452"/>
    </source>
</evidence>
<gene>
    <name evidence="2" type="ORF">AaE_007208</name>
</gene>
<dbReference type="SUPFAM" id="SSF53067">
    <property type="entry name" value="Actin-like ATPase domain"/>
    <property type="match status" value="1"/>
</dbReference>
<name>A0A6A5AEV4_APHAT</name>
<accession>A0A6A5AEV4</accession>
<dbReference type="GO" id="GO:0009384">
    <property type="term" value="F:N-acylmannosamine kinase activity"/>
    <property type="evidence" value="ECO:0007669"/>
    <property type="project" value="TreeGrafter"/>
</dbReference>
<dbReference type="Gene3D" id="3.30.420.40">
    <property type="match status" value="2"/>
</dbReference>
<dbReference type="InterPro" id="IPR043129">
    <property type="entry name" value="ATPase_NBD"/>
</dbReference>
<dbReference type="PANTHER" id="PTHR18964:SF149">
    <property type="entry name" value="BIFUNCTIONAL UDP-N-ACETYLGLUCOSAMINE 2-EPIMERASE_N-ACETYLMANNOSAMINE KINASE"/>
    <property type="match status" value="1"/>
</dbReference>
<protein>
    <recommendedName>
        <fullName evidence="4">Glucokinase</fullName>
    </recommendedName>
</protein>
<reference evidence="2 3" key="1">
    <citation type="submission" date="2019-06" db="EMBL/GenBank/DDBJ databases">
        <title>Genomics analysis of Aphanomyces spp. identifies a new class of oomycete effector associated with host adaptation.</title>
        <authorList>
            <person name="Gaulin E."/>
        </authorList>
    </citation>
    <scope>NUCLEOTIDE SEQUENCE [LARGE SCALE GENOMIC DNA]</scope>
    <source>
        <strain evidence="2 3">E</strain>
    </source>
</reference>
<evidence type="ECO:0008006" key="4">
    <source>
        <dbReference type="Google" id="ProtNLM"/>
    </source>
</evidence>
<evidence type="ECO:0000256" key="1">
    <source>
        <dbReference type="SAM" id="MobiDB-lite"/>
    </source>
</evidence>
<feature type="region of interest" description="Disordered" evidence="1">
    <location>
        <begin position="1"/>
        <end position="22"/>
    </location>
</feature>
<dbReference type="Proteomes" id="UP000469452">
    <property type="component" value="Unassembled WGS sequence"/>
</dbReference>
<dbReference type="EMBL" id="VJMI01012980">
    <property type="protein sequence ID" value="KAF0748890.1"/>
    <property type="molecule type" value="Genomic_DNA"/>
</dbReference>
<evidence type="ECO:0000313" key="2">
    <source>
        <dbReference type="EMBL" id="KAF0748890.1"/>
    </source>
</evidence>